<dbReference type="OrthoDB" id="9780310at2"/>
<protein>
    <recommendedName>
        <fullName evidence="3">DUF72 domain-containing protein</fullName>
    </recommendedName>
</protein>
<dbReference type="EMBL" id="CP036289">
    <property type="protein sequence ID" value="QDU77511.1"/>
    <property type="molecule type" value="Genomic_DNA"/>
</dbReference>
<dbReference type="AlphaFoldDB" id="A0A518CE64"/>
<dbReference type="SUPFAM" id="SSF117396">
    <property type="entry name" value="TM1631-like"/>
    <property type="match status" value="1"/>
</dbReference>
<dbReference type="InterPro" id="IPR002763">
    <property type="entry name" value="DUF72"/>
</dbReference>
<evidence type="ECO:0000313" key="1">
    <source>
        <dbReference type="EMBL" id="QDU77511.1"/>
    </source>
</evidence>
<sequence length="299" mass="34860">MKFGQVDYPEKVDFILPPDHPGTAKVLKNRSSSHDLEVYVGCAKWNKKDLKNFYPRKTKDELAYYATQFNCIELNATFYRLFPPAVFSKWYETVPEGFRFFPKLEQTISHFRRLQDVEEIVEQNVANMSHLHEKLAMPFLQLHNNFGPKNFDRVVAFIENWSYAAPLAIEFRHSDWYNDKVVSSELYDLLESHGMTNILVDTAGRRDLMHMRLTTPNAFIRWVGANDPKSDRSRLDDWVERIAQWKKAGLRKLSFFVHQNDEQESPALAAHFIKKLNSKIGTALPIPKTLETKGLFDES</sequence>
<dbReference type="Proteomes" id="UP000318626">
    <property type="component" value="Chromosome"/>
</dbReference>
<accession>A0A518CE64</accession>
<evidence type="ECO:0008006" key="3">
    <source>
        <dbReference type="Google" id="ProtNLM"/>
    </source>
</evidence>
<dbReference type="Pfam" id="PF01904">
    <property type="entry name" value="DUF72"/>
    <property type="match status" value="1"/>
</dbReference>
<dbReference type="Gene3D" id="3.20.20.410">
    <property type="entry name" value="Protein of unknown function UPF0759"/>
    <property type="match status" value="1"/>
</dbReference>
<name>A0A518CE64_9BACT</name>
<dbReference type="KEGG" id="bvo:Pan97_45810"/>
<dbReference type="InterPro" id="IPR036520">
    <property type="entry name" value="UPF0759_sf"/>
</dbReference>
<dbReference type="RefSeq" id="WP_144976433.1">
    <property type="nucleotide sequence ID" value="NZ_CP036289.1"/>
</dbReference>
<dbReference type="PANTHER" id="PTHR30348:SF9">
    <property type="entry name" value="UPF0759 PROTEIN YECE"/>
    <property type="match status" value="1"/>
</dbReference>
<dbReference type="PANTHER" id="PTHR30348">
    <property type="entry name" value="UNCHARACTERIZED PROTEIN YECE"/>
    <property type="match status" value="1"/>
</dbReference>
<keyword evidence="2" id="KW-1185">Reference proteome</keyword>
<organism evidence="1 2">
    <name type="scientific">Bremerella volcania</name>
    <dbReference type="NCBI Taxonomy" id="2527984"/>
    <lineage>
        <taxon>Bacteria</taxon>
        <taxon>Pseudomonadati</taxon>
        <taxon>Planctomycetota</taxon>
        <taxon>Planctomycetia</taxon>
        <taxon>Pirellulales</taxon>
        <taxon>Pirellulaceae</taxon>
        <taxon>Bremerella</taxon>
    </lineage>
</organism>
<gene>
    <name evidence="1" type="ORF">Pan97_45810</name>
</gene>
<proteinExistence type="predicted"/>
<evidence type="ECO:0000313" key="2">
    <source>
        <dbReference type="Proteomes" id="UP000318626"/>
    </source>
</evidence>
<reference evidence="2" key="1">
    <citation type="submission" date="2019-02" db="EMBL/GenBank/DDBJ databases">
        <title>Deep-cultivation of Planctomycetes and their phenomic and genomic characterization uncovers novel biology.</title>
        <authorList>
            <person name="Wiegand S."/>
            <person name="Jogler M."/>
            <person name="Boedeker C."/>
            <person name="Pinto D."/>
            <person name="Vollmers J."/>
            <person name="Rivas-Marin E."/>
            <person name="Kohn T."/>
            <person name="Peeters S.H."/>
            <person name="Heuer A."/>
            <person name="Rast P."/>
            <person name="Oberbeckmann S."/>
            <person name="Bunk B."/>
            <person name="Jeske O."/>
            <person name="Meyerdierks A."/>
            <person name="Storesund J.E."/>
            <person name="Kallscheuer N."/>
            <person name="Luecker S."/>
            <person name="Lage O.M."/>
            <person name="Pohl T."/>
            <person name="Merkel B.J."/>
            <person name="Hornburger P."/>
            <person name="Mueller R.-W."/>
            <person name="Bruemmer F."/>
            <person name="Labrenz M."/>
            <person name="Spormann A.M."/>
            <person name="Op den Camp H."/>
            <person name="Overmann J."/>
            <person name="Amann R."/>
            <person name="Jetten M.S.M."/>
            <person name="Mascher T."/>
            <person name="Medema M.H."/>
            <person name="Devos D.P."/>
            <person name="Kaster A.-K."/>
            <person name="Ovreas L."/>
            <person name="Rohde M."/>
            <person name="Galperin M.Y."/>
            <person name="Jogler C."/>
        </authorList>
    </citation>
    <scope>NUCLEOTIDE SEQUENCE [LARGE SCALE GENOMIC DNA]</scope>
    <source>
        <strain evidence="2">Pan97</strain>
    </source>
</reference>